<reference evidence="4" key="1">
    <citation type="journal article" date="2015" name="Genome Announc.">
        <title>Draft Genome Sequence of Tolypothrix boutellei Strain VB521301.</title>
        <authorList>
            <person name="Chandrababunaidu M.M."/>
            <person name="Singh D."/>
            <person name="Sen D."/>
            <person name="Bhan S."/>
            <person name="Das S."/>
            <person name="Gupta A."/>
            <person name="Adhikary S.P."/>
            <person name="Tripathy S."/>
        </authorList>
    </citation>
    <scope>NUCLEOTIDE SEQUENCE</scope>
    <source>
        <strain evidence="4">VB521301</strain>
    </source>
</reference>
<name>A0A0C1QQN3_9CYAN</name>
<dbReference type="EMBL" id="JHEG04000001">
    <property type="protein sequence ID" value="KAF3888660.1"/>
    <property type="molecule type" value="Genomic_DNA"/>
</dbReference>
<comment type="caution">
    <text evidence="4">The sequence shown here is derived from an EMBL/GenBank/DDBJ whole genome shotgun (WGS) entry which is preliminary data.</text>
</comment>
<dbReference type="SUPFAM" id="SSF52980">
    <property type="entry name" value="Restriction endonuclease-like"/>
    <property type="match status" value="1"/>
</dbReference>
<evidence type="ECO:0000313" key="5">
    <source>
        <dbReference type="Proteomes" id="UP000029738"/>
    </source>
</evidence>
<dbReference type="PANTHER" id="PTHR33352:SF3">
    <property type="entry name" value="SLR1612 PROTEIN"/>
    <property type="match status" value="1"/>
</dbReference>
<dbReference type="AlphaFoldDB" id="A0A0C1QQN3"/>
<dbReference type="Proteomes" id="UP000029738">
    <property type="component" value="Unassembled WGS sequence"/>
</dbReference>
<dbReference type="InterPro" id="IPR008538">
    <property type="entry name" value="Uma2"/>
</dbReference>
<proteinExistence type="predicted"/>
<dbReference type="RefSeq" id="WP_038089721.1">
    <property type="nucleotide sequence ID" value="NZ_JHEG04000001.1"/>
</dbReference>
<dbReference type="CDD" id="cd14686">
    <property type="entry name" value="bZIP"/>
    <property type="match status" value="1"/>
</dbReference>
<organism evidence="4">
    <name type="scientific">Tolypothrix bouteillei VB521301</name>
    <dbReference type="NCBI Taxonomy" id="1479485"/>
    <lineage>
        <taxon>Bacteria</taxon>
        <taxon>Bacillati</taxon>
        <taxon>Cyanobacteriota</taxon>
        <taxon>Cyanophyceae</taxon>
        <taxon>Nostocales</taxon>
        <taxon>Tolypothrichaceae</taxon>
        <taxon>Tolypothrix</taxon>
    </lineage>
</organism>
<dbReference type="Gene3D" id="3.90.1570.10">
    <property type="entry name" value="tt1808, chain A"/>
    <property type="match status" value="1"/>
</dbReference>
<dbReference type="Pfam" id="PF05685">
    <property type="entry name" value="Uma2"/>
    <property type="match status" value="1"/>
</dbReference>
<reference evidence="3" key="2">
    <citation type="submission" date="2019-11" db="EMBL/GenBank/DDBJ databases">
        <title>Improved Assembly of Tolypothrix boutellei genome.</title>
        <authorList>
            <person name="Sarangi A.N."/>
            <person name="Mukherjee M."/>
            <person name="Ghosh S."/>
            <person name="Singh D."/>
            <person name="Das A."/>
            <person name="Kant S."/>
            <person name="Prusty A."/>
            <person name="Tripathy S."/>
        </authorList>
    </citation>
    <scope>NUCLEOTIDE SEQUENCE</scope>
    <source>
        <strain evidence="3">VB521301</strain>
    </source>
</reference>
<accession>A0A0C1QQN3</accession>
<dbReference type="InterPro" id="IPR012296">
    <property type="entry name" value="Nuclease_put_TT1808"/>
</dbReference>
<gene>
    <name evidence="4" type="ORF">DA73_0243300</name>
    <name evidence="3" type="ORF">DA73_0400026650</name>
</gene>
<feature type="coiled-coil region" evidence="1">
    <location>
        <begin position="197"/>
        <end position="248"/>
    </location>
</feature>
<evidence type="ECO:0000256" key="1">
    <source>
        <dbReference type="SAM" id="Coils"/>
    </source>
</evidence>
<sequence length="252" mass="29626">MSQPLATTSVVKDDTQGIIFPPGDLYSDEPPLESDLHREQIELLVRLIKWYWRERQDFYATGNLTVYFSPNQKKSEDFRGPDFLVVLDTEKKDRKSWVVWQEDGKYPNIIIELLSDSTASVDRGLKKQIYQNTFRTPDYFWFDPVSLEFQGFHILDGQYQELIPTPEGWLWSQQLGLYLGVVERKLRFFTPDGQLVLLPEEDANQQLEQTNQQLEQTNQQLEQTNQQLEQERQKVERLAQRLRAAGIDPDEL</sequence>
<evidence type="ECO:0000313" key="3">
    <source>
        <dbReference type="EMBL" id="KAF3888660.1"/>
    </source>
</evidence>
<feature type="domain" description="Putative restriction endonuclease" evidence="2">
    <location>
        <begin position="23"/>
        <end position="180"/>
    </location>
</feature>
<evidence type="ECO:0000259" key="2">
    <source>
        <dbReference type="Pfam" id="PF05685"/>
    </source>
</evidence>
<evidence type="ECO:0000313" key="4">
    <source>
        <dbReference type="EMBL" id="KIE07819.1"/>
    </source>
</evidence>
<dbReference type="EMBL" id="JHEG02000059">
    <property type="protein sequence ID" value="KIE07819.1"/>
    <property type="molecule type" value="Genomic_DNA"/>
</dbReference>
<keyword evidence="3" id="KW-0255">Endonuclease</keyword>
<keyword evidence="5" id="KW-1185">Reference proteome</keyword>
<keyword evidence="3" id="KW-0378">Hydrolase</keyword>
<dbReference type="GO" id="GO:0004519">
    <property type="term" value="F:endonuclease activity"/>
    <property type="evidence" value="ECO:0007669"/>
    <property type="project" value="UniProtKB-KW"/>
</dbReference>
<dbReference type="InterPro" id="IPR011335">
    <property type="entry name" value="Restrct_endonuc-II-like"/>
</dbReference>
<protein>
    <submittedName>
        <fullName evidence="3">Uma2 family endonuclease</fullName>
    </submittedName>
</protein>
<keyword evidence="3" id="KW-0540">Nuclease</keyword>
<dbReference type="OrthoDB" id="557157at2"/>
<keyword evidence="1" id="KW-0175">Coiled coil</keyword>
<dbReference type="CDD" id="cd06260">
    <property type="entry name" value="DUF820-like"/>
    <property type="match status" value="1"/>
</dbReference>
<dbReference type="STRING" id="1479485.DA73_0243300"/>
<dbReference type="PANTHER" id="PTHR33352">
    <property type="entry name" value="SLR1095 PROTEIN"/>
    <property type="match status" value="1"/>
</dbReference>